<evidence type="ECO:0000256" key="3">
    <source>
        <dbReference type="ARBA" id="ARBA00022771"/>
    </source>
</evidence>
<keyword evidence="3 5" id="KW-0863">Zinc-finger</keyword>
<feature type="compositionally biased region" description="Low complexity" evidence="6">
    <location>
        <begin position="98"/>
        <end position="108"/>
    </location>
</feature>
<dbReference type="InterPro" id="IPR049899">
    <property type="entry name" value="Znf_C2HC_C3H"/>
</dbReference>
<feature type="region of interest" description="Disordered" evidence="6">
    <location>
        <begin position="71"/>
        <end position="197"/>
    </location>
</feature>
<dbReference type="CDD" id="cd09487">
    <property type="entry name" value="SAM_superfamily"/>
    <property type="match status" value="1"/>
</dbReference>
<feature type="compositionally biased region" description="Low complexity" evidence="6">
    <location>
        <begin position="163"/>
        <end position="183"/>
    </location>
</feature>
<gene>
    <name evidence="9" type="ORF">M9Y10_028067</name>
</gene>
<dbReference type="PANTHER" id="PTHR13555:SF5">
    <property type="entry name" value="ZINC-FINGER OF A C2HC-TYPE"/>
    <property type="match status" value="1"/>
</dbReference>
<dbReference type="PROSITE" id="PS52027">
    <property type="entry name" value="ZF_C2HC_C3H"/>
    <property type="match status" value="2"/>
</dbReference>
<dbReference type="Gene3D" id="1.10.150.50">
    <property type="entry name" value="Transcription Factor, Ets-1"/>
    <property type="match status" value="1"/>
</dbReference>
<dbReference type="Gene3D" id="3.30.160.60">
    <property type="entry name" value="Classic Zinc Finger"/>
    <property type="match status" value="2"/>
</dbReference>
<evidence type="ECO:0000256" key="5">
    <source>
        <dbReference type="PROSITE-ProRule" id="PRU01371"/>
    </source>
</evidence>
<dbReference type="InterPro" id="IPR013761">
    <property type="entry name" value="SAM/pointed_sf"/>
</dbReference>
<feature type="domain" description="C2HC/C3H-type" evidence="8">
    <location>
        <begin position="195"/>
        <end position="224"/>
    </location>
</feature>
<evidence type="ECO:0000313" key="9">
    <source>
        <dbReference type="EMBL" id="KAK8890868.1"/>
    </source>
</evidence>
<dbReference type="InterPro" id="IPR001660">
    <property type="entry name" value="SAM"/>
</dbReference>
<feature type="compositionally biased region" description="Low complexity" evidence="6">
    <location>
        <begin position="76"/>
        <end position="90"/>
    </location>
</feature>
<evidence type="ECO:0000259" key="8">
    <source>
        <dbReference type="PROSITE" id="PS52027"/>
    </source>
</evidence>
<name>A0ABR2KJ87_9EUKA</name>
<feature type="domain" description="SAM" evidence="7">
    <location>
        <begin position="6"/>
        <end position="69"/>
    </location>
</feature>
<dbReference type="InterPro" id="IPR026319">
    <property type="entry name" value="ZC2HC1A/B-like"/>
</dbReference>
<comment type="caution">
    <text evidence="9">The sequence shown here is derived from an EMBL/GenBank/DDBJ whole genome shotgun (WGS) entry which is preliminary data.</text>
</comment>
<sequence length="351" mass="38716">MSYLSWPTSTVLEKLKELKLDKYVDTFRQNDIDGSVLPLLTEKHLKELGMVIVGHRLKFVKFVRMLERGLDPLPASSTKSTVKSTSNTTSAAPQSRPSATSGSVSSNSNYQEPPKKAQPQAAPVQKKKAAPPPPSYDDDDDNDVDYTPPPKKAASKKAQFGASSNNNLNTSLRRNAPPAKASKAPPPPPPDGDDDRVECAYCHRRFASDRIAQHESICARMSTKKKKVFDSSKQRLQGTEAAAYARKAAAYQPERPKPSKYKAEHEKLVASLRAARKYQAYEKAKEEGRAVGPPPELPKYEIEDDDRVQCPICGRKFGPEQAQRHIAVCERMNGGGGGGRMRTSVRKSGRR</sequence>
<evidence type="ECO:0000256" key="6">
    <source>
        <dbReference type="SAM" id="MobiDB-lite"/>
    </source>
</evidence>
<dbReference type="SUPFAM" id="SSF47769">
    <property type="entry name" value="SAM/Pointed domain"/>
    <property type="match status" value="1"/>
</dbReference>
<evidence type="ECO:0000256" key="2">
    <source>
        <dbReference type="ARBA" id="ARBA00022737"/>
    </source>
</evidence>
<feature type="region of interest" description="Disordered" evidence="6">
    <location>
        <begin position="331"/>
        <end position="351"/>
    </location>
</feature>
<feature type="domain" description="C2HC/C3H-type" evidence="8">
    <location>
        <begin position="306"/>
        <end position="335"/>
    </location>
</feature>
<organism evidence="9 10">
    <name type="scientific">Tritrichomonas musculus</name>
    <dbReference type="NCBI Taxonomy" id="1915356"/>
    <lineage>
        <taxon>Eukaryota</taxon>
        <taxon>Metamonada</taxon>
        <taxon>Parabasalia</taxon>
        <taxon>Tritrichomonadida</taxon>
        <taxon>Tritrichomonadidae</taxon>
        <taxon>Tritrichomonas</taxon>
    </lineage>
</organism>
<keyword evidence="1" id="KW-0479">Metal-binding</keyword>
<keyword evidence="10" id="KW-1185">Reference proteome</keyword>
<protein>
    <submittedName>
        <fullName evidence="9">Zinc finger C2HC domain-containing protein 1A</fullName>
    </submittedName>
</protein>
<dbReference type="Proteomes" id="UP001470230">
    <property type="component" value="Unassembled WGS sequence"/>
</dbReference>
<evidence type="ECO:0000313" key="10">
    <source>
        <dbReference type="Proteomes" id="UP001470230"/>
    </source>
</evidence>
<evidence type="ECO:0000259" key="7">
    <source>
        <dbReference type="PROSITE" id="PS50105"/>
    </source>
</evidence>
<reference evidence="9 10" key="1">
    <citation type="submission" date="2024-04" db="EMBL/GenBank/DDBJ databases">
        <title>Tritrichomonas musculus Genome.</title>
        <authorList>
            <person name="Alves-Ferreira E."/>
            <person name="Grigg M."/>
            <person name="Lorenzi H."/>
            <person name="Galac M."/>
        </authorList>
    </citation>
    <scope>NUCLEOTIDE SEQUENCE [LARGE SCALE GENOMIC DNA]</scope>
    <source>
        <strain evidence="9 10">EAF2021</strain>
    </source>
</reference>
<keyword evidence="4" id="KW-0862">Zinc</keyword>
<evidence type="ECO:0000256" key="1">
    <source>
        <dbReference type="ARBA" id="ARBA00022723"/>
    </source>
</evidence>
<feature type="region of interest" description="Disordered" evidence="6">
    <location>
        <begin position="282"/>
        <end position="301"/>
    </location>
</feature>
<dbReference type="PROSITE" id="PS50105">
    <property type="entry name" value="SAM_DOMAIN"/>
    <property type="match status" value="1"/>
</dbReference>
<dbReference type="Pfam" id="PF00536">
    <property type="entry name" value="SAM_1"/>
    <property type="match status" value="1"/>
</dbReference>
<dbReference type="EMBL" id="JAPFFF010000004">
    <property type="protein sequence ID" value="KAK8890868.1"/>
    <property type="molecule type" value="Genomic_DNA"/>
</dbReference>
<dbReference type="SMART" id="SM00454">
    <property type="entry name" value="SAM"/>
    <property type="match status" value="1"/>
</dbReference>
<proteinExistence type="predicted"/>
<keyword evidence="2" id="KW-0677">Repeat</keyword>
<evidence type="ECO:0000256" key="4">
    <source>
        <dbReference type="ARBA" id="ARBA00022833"/>
    </source>
</evidence>
<dbReference type="PANTHER" id="PTHR13555">
    <property type="entry name" value="C2H2 ZINC FINGER CGI-62-RELATED"/>
    <property type="match status" value="1"/>
</dbReference>
<accession>A0ABR2KJ87</accession>
<dbReference type="Pfam" id="PF13913">
    <property type="entry name" value="zf-C2HC_2"/>
    <property type="match status" value="2"/>
</dbReference>